<evidence type="ECO:0000313" key="14">
    <source>
        <dbReference type="Proteomes" id="UP000579281"/>
    </source>
</evidence>
<dbReference type="GO" id="GO:1902600">
    <property type="term" value="P:proton transmembrane transport"/>
    <property type="evidence" value="ECO:0007669"/>
    <property type="project" value="InterPro"/>
</dbReference>
<feature type="transmembrane region" description="Helical" evidence="11">
    <location>
        <begin position="263"/>
        <end position="283"/>
    </location>
</feature>
<evidence type="ECO:0000256" key="6">
    <source>
        <dbReference type="ARBA" id="ARBA00022989"/>
    </source>
</evidence>
<feature type="transmembrane region" description="Helical" evidence="11">
    <location>
        <begin position="31"/>
        <end position="48"/>
    </location>
</feature>
<proteinExistence type="inferred from homology"/>
<feature type="transmembrane region" description="Helical" evidence="11">
    <location>
        <begin position="289"/>
        <end position="310"/>
    </location>
</feature>
<dbReference type="GO" id="GO:0016020">
    <property type="term" value="C:membrane"/>
    <property type="evidence" value="ECO:0007669"/>
    <property type="project" value="UniProtKB-SubCell"/>
</dbReference>
<accession>A0A841KTX8</accession>
<organism evidence="13 14">
    <name type="scientific">Anaerosolibacter carboniphilus</name>
    <dbReference type="NCBI Taxonomy" id="1417629"/>
    <lineage>
        <taxon>Bacteria</taxon>
        <taxon>Bacillati</taxon>
        <taxon>Bacillota</taxon>
        <taxon>Clostridia</taxon>
        <taxon>Peptostreptococcales</taxon>
        <taxon>Thermotaleaceae</taxon>
        <taxon>Anaerosolibacter</taxon>
    </lineage>
</organism>
<evidence type="ECO:0000256" key="11">
    <source>
        <dbReference type="SAM" id="Phobius"/>
    </source>
</evidence>
<comment type="similarity">
    <text evidence="2">Belongs to the monovalent cation:proton antiporter 2 (CPA2) transporter (TC 2.A.37) family.</text>
</comment>
<reference evidence="13 14" key="1">
    <citation type="submission" date="2020-08" db="EMBL/GenBank/DDBJ databases">
        <title>Genomic Encyclopedia of Type Strains, Phase IV (KMG-IV): sequencing the most valuable type-strain genomes for metagenomic binning, comparative biology and taxonomic classification.</title>
        <authorList>
            <person name="Goeker M."/>
        </authorList>
    </citation>
    <scope>NUCLEOTIDE SEQUENCE [LARGE SCALE GENOMIC DNA]</scope>
    <source>
        <strain evidence="13 14">DSM 103526</strain>
    </source>
</reference>
<evidence type="ECO:0000256" key="10">
    <source>
        <dbReference type="ARBA" id="ARBA00023201"/>
    </source>
</evidence>
<feature type="transmembrane region" description="Helical" evidence="11">
    <location>
        <begin position="54"/>
        <end position="75"/>
    </location>
</feature>
<dbReference type="GO" id="GO:0015297">
    <property type="term" value="F:antiporter activity"/>
    <property type="evidence" value="ECO:0007669"/>
    <property type="project" value="UniProtKB-KW"/>
</dbReference>
<dbReference type="PANTHER" id="PTHR43562:SF3">
    <property type="entry name" value="SODIUM ION_PROTON EXCHANGER (EUROFUNG)"/>
    <property type="match status" value="1"/>
</dbReference>
<gene>
    <name evidence="13" type="ORF">HNQ80_001707</name>
</gene>
<evidence type="ECO:0000313" key="13">
    <source>
        <dbReference type="EMBL" id="MBB6215618.1"/>
    </source>
</evidence>
<keyword evidence="14" id="KW-1185">Reference proteome</keyword>
<evidence type="ECO:0000256" key="8">
    <source>
        <dbReference type="ARBA" id="ARBA00023065"/>
    </source>
</evidence>
<dbReference type="AlphaFoldDB" id="A0A841KTX8"/>
<evidence type="ECO:0000256" key="4">
    <source>
        <dbReference type="ARBA" id="ARBA00022449"/>
    </source>
</evidence>
<feature type="transmembrane region" description="Helical" evidence="11">
    <location>
        <begin position="113"/>
        <end position="133"/>
    </location>
</feature>
<evidence type="ECO:0000256" key="3">
    <source>
        <dbReference type="ARBA" id="ARBA00022448"/>
    </source>
</evidence>
<feature type="transmembrane region" description="Helical" evidence="11">
    <location>
        <begin position="211"/>
        <end position="229"/>
    </location>
</feature>
<keyword evidence="5 11" id="KW-0812">Transmembrane</keyword>
<keyword evidence="7" id="KW-0915">Sodium</keyword>
<dbReference type="GO" id="GO:0006814">
    <property type="term" value="P:sodium ion transport"/>
    <property type="evidence" value="ECO:0007669"/>
    <property type="project" value="UniProtKB-KW"/>
</dbReference>
<comment type="subcellular location">
    <subcellularLocation>
        <location evidence="1">Membrane</location>
        <topology evidence="1">Multi-pass membrane protein</topology>
    </subcellularLocation>
</comment>
<evidence type="ECO:0000259" key="12">
    <source>
        <dbReference type="Pfam" id="PF00999"/>
    </source>
</evidence>
<comment type="caution">
    <text evidence="13">The sequence shown here is derived from an EMBL/GenBank/DDBJ whole genome shotgun (WGS) entry which is preliminary data.</text>
</comment>
<keyword evidence="4" id="KW-0050">Antiport</keyword>
<keyword evidence="9 11" id="KW-0472">Membrane</keyword>
<feature type="transmembrane region" description="Helical" evidence="11">
    <location>
        <begin position="178"/>
        <end position="199"/>
    </location>
</feature>
<dbReference type="Pfam" id="PF00999">
    <property type="entry name" value="Na_H_Exchanger"/>
    <property type="match status" value="1"/>
</dbReference>
<sequence>MESKMLFLLQIGILLLGANFGGWVSARLKQPAVLGQILVGVILGMGIIKETELIHHISEIGVIFLMFIAGLETDVEELKASKSSSSAIALGGVLLPLVMVSGAAYLITGKMVSSIFLGIVSTATSVSISVQTLRELGHLRTKQGVGILGAAIIDDIIGIILLTVMIGMVKPSAGSNVLIVLLKIAAFFAITFFIGTVLVKMLRRVSKAINLNDKIVVYAIVCCFVLAFVSEELGVAAITGAYFAGVILSLTPYHHKISYDIQLVAYSFFTPIFFVGIGLGVHLGSLGHALGFGVLLLVLGIIGKIVGCGLGAKLTGFNNRHAFQIGIGMIPRAEVAIIIANLGLQMDIIGSDDFTSVILLVIVTTLITPSLLKLAFREEKKELVVEGS</sequence>
<keyword evidence="6 11" id="KW-1133">Transmembrane helix</keyword>
<keyword evidence="3" id="KW-0813">Transport</keyword>
<feature type="transmembrane region" description="Helical" evidence="11">
    <location>
        <begin position="6"/>
        <end position="24"/>
    </location>
</feature>
<dbReference type="RefSeq" id="WP_184310054.1">
    <property type="nucleotide sequence ID" value="NZ_JACHEN010000008.1"/>
</dbReference>
<dbReference type="Proteomes" id="UP000579281">
    <property type="component" value="Unassembled WGS sequence"/>
</dbReference>
<dbReference type="Gene3D" id="1.20.1530.20">
    <property type="match status" value="1"/>
</dbReference>
<feature type="transmembrane region" description="Helical" evidence="11">
    <location>
        <begin position="87"/>
        <end position="107"/>
    </location>
</feature>
<keyword evidence="10" id="KW-0739">Sodium transport</keyword>
<protein>
    <submittedName>
        <fullName evidence="13">Kef-type K+ transport system membrane component KefB</fullName>
    </submittedName>
</protein>
<evidence type="ECO:0000256" key="9">
    <source>
        <dbReference type="ARBA" id="ARBA00023136"/>
    </source>
</evidence>
<feature type="transmembrane region" description="Helical" evidence="11">
    <location>
        <begin position="322"/>
        <end position="342"/>
    </location>
</feature>
<feature type="domain" description="Cation/H+ exchanger transmembrane" evidence="12">
    <location>
        <begin position="18"/>
        <end position="374"/>
    </location>
</feature>
<evidence type="ECO:0000256" key="7">
    <source>
        <dbReference type="ARBA" id="ARBA00023053"/>
    </source>
</evidence>
<feature type="transmembrane region" description="Helical" evidence="11">
    <location>
        <begin position="354"/>
        <end position="372"/>
    </location>
</feature>
<dbReference type="EMBL" id="JACHEN010000008">
    <property type="protein sequence ID" value="MBB6215618.1"/>
    <property type="molecule type" value="Genomic_DNA"/>
</dbReference>
<dbReference type="InterPro" id="IPR006153">
    <property type="entry name" value="Cation/H_exchanger_TM"/>
</dbReference>
<evidence type="ECO:0000256" key="2">
    <source>
        <dbReference type="ARBA" id="ARBA00005551"/>
    </source>
</evidence>
<dbReference type="PANTHER" id="PTHR43562">
    <property type="entry name" value="NAPA-TYPE SODIUM/HYDROGEN ANTIPORTER"/>
    <property type="match status" value="1"/>
</dbReference>
<evidence type="ECO:0000256" key="1">
    <source>
        <dbReference type="ARBA" id="ARBA00004141"/>
    </source>
</evidence>
<dbReference type="InterPro" id="IPR038770">
    <property type="entry name" value="Na+/solute_symporter_sf"/>
</dbReference>
<evidence type="ECO:0000256" key="5">
    <source>
        <dbReference type="ARBA" id="ARBA00022692"/>
    </source>
</evidence>
<feature type="transmembrane region" description="Helical" evidence="11">
    <location>
        <begin position="145"/>
        <end position="166"/>
    </location>
</feature>
<keyword evidence="8" id="KW-0406">Ion transport</keyword>
<feature type="transmembrane region" description="Helical" evidence="11">
    <location>
        <begin position="235"/>
        <end position="251"/>
    </location>
</feature>
<name>A0A841KTX8_9FIRM</name>